<reference evidence="2" key="1">
    <citation type="submission" date="2018-05" db="EMBL/GenBank/DDBJ databases">
        <authorList>
            <person name="Lanie J.A."/>
            <person name="Ng W.-L."/>
            <person name="Kazmierczak K.M."/>
            <person name="Andrzejewski T.M."/>
            <person name="Davidsen T.M."/>
            <person name="Wayne K.J."/>
            <person name="Tettelin H."/>
            <person name="Glass J.I."/>
            <person name="Rusch D."/>
            <person name="Podicherti R."/>
            <person name="Tsui H.-C.T."/>
            <person name="Winkler M.E."/>
        </authorList>
    </citation>
    <scope>NUCLEOTIDE SEQUENCE</scope>
</reference>
<dbReference type="EMBL" id="UINC01044359">
    <property type="protein sequence ID" value="SVB49711.1"/>
    <property type="molecule type" value="Genomic_DNA"/>
</dbReference>
<keyword evidence="1" id="KW-1133">Transmembrane helix</keyword>
<evidence type="ECO:0000313" key="2">
    <source>
        <dbReference type="EMBL" id="SVB49711.1"/>
    </source>
</evidence>
<gene>
    <name evidence="2" type="ORF">METZ01_LOCUS202565</name>
</gene>
<keyword evidence="1" id="KW-0472">Membrane</keyword>
<dbReference type="GO" id="GO:0140359">
    <property type="term" value="F:ABC-type transporter activity"/>
    <property type="evidence" value="ECO:0007669"/>
    <property type="project" value="InterPro"/>
</dbReference>
<feature type="transmembrane region" description="Helical" evidence="1">
    <location>
        <begin position="12"/>
        <end position="37"/>
    </location>
</feature>
<name>A0A382EIC5_9ZZZZ</name>
<keyword evidence="1" id="KW-0812">Transmembrane</keyword>
<feature type="non-terminal residue" evidence="2">
    <location>
        <position position="348"/>
    </location>
</feature>
<feature type="transmembrane region" description="Helical" evidence="1">
    <location>
        <begin position="125"/>
        <end position="145"/>
    </location>
</feature>
<evidence type="ECO:0000256" key="1">
    <source>
        <dbReference type="SAM" id="Phobius"/>
    </source>
</evidence>
<feature type="transmembrane region" description="Helical" evidence="1">
    <location>
        <begin position="243"/>
        <end position="264"/>
    </location>
</feature>
<dbReference type="Pfam" id="PF12679">
    <property type="entry name" value="ABC2_membrane_2"/>
    <property type="match status" value="1"/>
</dbReference>
<dbReference type="PANTHER" id="PTHR43471">
    <property type="entry name" value="ABC TRANSPORTER PERMEASE"/>
    <property type="match status" value="1"/>
</dbReference>
<evidence type="ECO:0008006" key="3">
    <source>
        <dbReference type="Google" id="ProtNLM"/>
    </source>
</evidence>
<accession>A0A382EIC5</accession>
<feature type="transmembrane region" description="Helical" evidence="1">
    <location>
        <begin position="207"/>
        <end position="231"/>
    </location>
</feature>
<sequence length="348" mass="39060">MLRALIVKEWLLSLLELRFLVCAGLCIVLGVISVFVLRADLSSRRAEFTHNQSEYLDQAREYGSYRQLQRQGMRVDRPPQSFQVLFYGVEKTLDRTAVVTDGFLPGFAGDLNTNPAVMLFPVADMLFIVAVVLSLLAFFISYDTVAGERETGTLKLLLSFPVPRDLVILAKWIGGYLSLALPFVVALLVGALLISSASDIPFTATDWQAFVMAAVVSLLLLAVMFSIGLLVSVRARSSSTAILTLLSLWVLLALVVPNVGPYLAEVVAPIPDVGQVEREIGLRTQQISDQYRTDWSSMRRRMRGLSRQERSELFRQFREQRAKLQVEVNEATSRVIRDFEIQLRRQTD</sequence>
<organism evidence="2">
    <name type="scientific">marine metagenome</name>
    <dbReference type="NCBI Taxonomy" id="408172"/>
    <lineage>
        <taxon>unclassified sequences</taxon>
        <taxon>metagenomes</taxon>
        <taxon>ecological metagenomes</taxon>
    </lineage>
</organism>
<dbReference type="AlphaFoldDB" id="A0A382EIC5"/>
<dbReference type="GO" id="GO:0005886">
    <property type="term" value="C:plasma membrane"/>
    <property type="evidence" value="ECO:0007669"/>
    <property type="project" value="UniProtKB-SubCell"/>
</dbReference>
<feature type="transmembrane region" description="Helical" evidence="1">
    <location>
        <begin position="166"/>
        <end position="195"/>
    </location>
</feature>
<protein>
    <recommendedName>
        <fullName evidence="3">ABC-2 type transporter domain-containing protein</fullName>
    </recommendedName>
</protein>
<proteinExistence type="predicted"/>